<feature type="region of interest" description="Disordered" evidence="1">
    <location>
        <begin position="92"/>
        <end position="124"/>
    </location>
</feature>
<feature type="compositionally biased region" description="Basic and acidic residues" evidence="1">
    <location>
        <begin position="95"/>
        <end position="106"/>
    </location>
</feature>
<reference evidence="2" key="1">
    <citation type="submission" date="2006-09" db="EMBL/GenBank/DDBJ databases">
        <title>Complete sequence of Rhodopseudomonas palustris BisA53.</title>
        <authorList>
            <consortium name="US DOE Joint Genome Institute"/>
            <person name="Copeland A."/>
            <person name="Lucas S."/>
            <person name="Lapidus A."/>
            <person name="Barry K."/>
            <person name="Detter J.C."/>
            <person name="Glavina del Rio T."/>
            <person name="Hammon N."/>
            <person name="Israni S."/>
            <person name="Dalin E."/>
            <person name="Tice H."/>
            <person name="Pitluck S."/>
            <person name="Chain P."/>
            <person name="Malfatti S."/>
            <person name="Shin M."/>
            <person name="Vergez L."/>
            <person name="Schmutz J."/>
            <person name="Larimer F."/>
            <person name="Land M."/>
            <person name="Hauser L."/>
            <person name="Pelletier D.A."/>
            <person name="Kyrpides N."/>
            <person name="Kim E."/>
            <person name="Harwood C.S."/>
            <person name="Oda Y."/>
            <person name="Richardson P."/>
        </authorList>
    </citation>
    <scope>NUCLEOTIDE SEQUENCE [LARGE SCALE GENOMIC DNA]</scope>
    <source>
        <strain evidence="2">BisA53</strain>
    </source>
</reference>
<dbReference type="KEGG" id="rpe:RPE_0959"/>
<organism evidence="2">
    <name type="scientific">Rhodopseudomonas palustris (strain BisA53)</name>
    <dbReference type="NCBI Taxonomy" id="316055"/>
    <lineage>
        <taxon>Bacteria</taxon>
        <taxon>Pseudomonadati</taxon>
        <taxon>Pseudomonadota</taxon>
        <taxon>Alphaproteobacteria</taxon>
        <taxon>Hyphomicrobiales</taxon>
        <taxon>Nitrobacteraceae</taxon>
        <taxon>Rhodopseudomonas</taxon>
    </lineage>
</organism>
<dbReference type="eggNOG" id="ENOG503061I">
    <property type="taxonomic scope" value="Bacteria"/>
</dbReference>
<name>Q07T19_RHOP5</name>
<feature type="compositionally biased region" description="Basic and acidic residues" evidence="1">
    <location>
        <begin position="113"/>
        <end position="124"/>
    </location>
</feature>
<proteinExistence type="predicted"/>
<feature type="region of interest" description="Disordered" evidence="1">
    <location>
        <begin position="1"/>
        <end position="22"/>
    </location>
</feature>
<sequence length="124" mass="13667">MIKQTDGEHGARRDEAPEMPTEVTISLRLAPEAAAAVDRWAARRQISRDAAVEQLLRFGLDVAMSASQAKPMRTARATELAASQIGRLIDPEAPSAERDRRIDRLTKGPPEFVDARVDLPKPKI</sequence>
<evidence type="ECO:0000256" key="1">
    <source>
        <dbReference type="SAM" id="MobiDB-lite"/>
    </source>
</evidence>
<feature type="compositionally biased region" description="Basic and acidic residues" evidence="1">
    <location>
        <begin position="1"/>
        <end position="16"/>
    </location>
</feature>
<evidence type="ECO:0000313" key="2">
    <source>
        <dbReference type="EMBL" id="ABJ04915.1"/>
    </source>
</evidence>
<protein>
    <submittedName>
        <fullName evidence="2">Uncharacterized protein</fullName>
    </submittedName>
</protein>
<dbReference type="HOGENOM" id="CLU_143519_0_0_5"/>
<dbReference type="EMBL" id="CP000463">
    <property type="protein sequence ID" value="ABJ04915.1"/>
    <property type="molecule type" value="Genomic_DNA"/>
</dbReference>
<dbReference type="AlphaFoldDB" id="Q07T19"/>
<accession>Q07T19</accession>
<dbReference type="STRING" id="316055.RPE_0959"/>
<gene>
    <name evidence="2" type="ordered locus">RPE_0959</name>
</gene>